<dbReference type="Proteomes" id="UP000035352">
    <property type="component" value="Chromosome"/>
</dbReference>
<dbReference type="KEGG" id="pbh:AAW51_3427"/>
<proteinExistence type="predicted"/>
<gene>
    <name evidence="1" type="ORF">AAW51_3427</name>
</gene>
<organism evidence="1 2">
    <name type="scientific">Caldimonas brevitalea</name>
    <dbReference type="NCBI Taxonomy" id="413882"/>
    <lineage>
        <taxon>Bacteria</taxon>
        <taxon>Pseudomonadati</taxon>
        <taxon>Pseudomonadota</taxon>
        <taxon>Betaproteobacteria</taxon>
        <taxon>Burkholderiales</taxon>
        <taxon>Sphaerotilaceae</taxon>
        <taxon>Caldimonas</taxon>
    </lineage>
</organism>
<name>A0A0G3BQ56_9BURK</name>
<evidence type="ECO:0000313" key="1">
    <source>
        <dbReference type="EMBL" id="AKJ30118.1"/>
    </source>
</evidence>
<keyword evidence="2" id="KW-1185">Reference proteome</keyword>
<protein>
    <recommendedName>
        <fullName evidence="3">Fibronectin type-III domain-containing protein</fullName>
    </recommendedName>
</protein>
<sequence>MTVTGGLSHRTLTLNGLTPNATYSFNCKAQQESAEQPVTG</sequence>
<evidence type="ECO:0000313" key="2">
    <source>
        <dbReference type="Proteomes" id="UP000035352"/>
    </source>
</evidence>
<dbReference type="EMBL" id="CP011371">
    <property type="protein sequence ID" value="AKJ30118.1"/>
    <property type="molecule type" value="Genomic_DNA"/>
</dbReference>
<accession>A0A0G3BQ56</accession>
<dbReference type="AlphaFoldDB" id="A0A0G3BQ56"/>
<reference evidence="1 2" key="1">
    <citation type="submission" date="2015-05" db="EMBL/GenBank/DDBJ databases">
        <authorList>
            <person name="Tang B."/>
            <person name="Yu Y."/>
        </authorList>
    </citation>
    <scope>NUCLEOTIDE SEQUENCE [LARGE SCALE GENOMIC DNA]</scope>
    <source>
        <strain evidence="1 2">DSM 7029</strain>
    </source>
</reference>
<evidence type="ECO:0008006" key="3">
    <source>
        <dbReference type="Google" id="ProtNLM"/>
    </source>
</evidence>